<evidence type="ECO:0000259" key="4">
    <source>
        <dbReference type="PROSITE" id="PS50043"/>
    </source>
</evidence>
<evidence type="ECO:0000313" key="7">
    <source>
        <dbReference type="Proteomes" id="UP000248584"/>
    </source>
</evidence>
<dbReference type="PROSITE" id="PS50043">
    <property type="entry name" value="HTH_LUXR_2"/>
    <property type="match status" value="1"/>
</dbReference>
<evidence type="ECO:0000256" key="3">
    <source>
        <dbReference type="PROSITE-ProRule" id="PRU00169"/>
    </source>
</evidence>
<evidence type="ECO:0000259" key="5">
    <source>
        <dbReference type="PROSITE" id="PS50110"/>
    </source>
</evidence>
<dbReference type="PRINTS" id="PR00038">
    <property type="entry name" value="HTHLUXR"/>
</dbReference>
<evidence type="ECO:0000256" key="1">
    <source>
        <dbReference type="ARBA" id="ARBA00022553"/>
    </source>
</evidence>
<dbReference type="CDD" id="cd17535">
    <property type="entry name" value="REC_NarL-like"/>
    <property type="match status" value="1"/>
</dbReference>
<dbReference type="PANTHER" id="PTHR43214">
    <property type="entry name" value="TWO-COMPONENT RESPONSE REGULATOR"/>
    <property type="match status" value="1"/>
</dbReference>
<evidence type="ECO:0000256" key="2">
    <source>
        <dbReference type="ARBA" id="ARBA00023125"/>
    </source>
</evidence>
<dbReference type="SMART" id="SM00448">
    <property type="entry name" value="REC"/>
    <property type="match status" value="1"/>
</dbReference>
<keyword evidence="2" id="KW-0238">DNA-binding</keyword>
<dbReference type="InterPro" id="IPR000792">
    <property type="entry name" value="Tscrpt_reg_LuxR_C"/>
</dbReference>
<dbReference type="Pfam" id="PF00196">
    <property type="entry name" value="GerE"/>
    <property type="match status" value="1"/>
</dbReference>
<reference evidence="6 7" key="1">
    <citation type="submission" date="2018-06" db="EMBL/GenBank/DDBJ databases">
        <title>Genomic Encyclopedia of Archaeal and Bacterial Type Strains, Phase II (KMG-II): from individual species to whole genera.</title>
        <authorList>
            <person name="Goeker M."/>
        </authorList>
    </citation>
    <scope>NUCLEOTIDE SEQUENCE [LARGE SCALE GENOMIC DNA]</scope>
    <source>
        <strain evidence="6 7">DSM 17205</strain>
    </source>
</reference>
<dbReference type="CDD" id="cd06170">
    <property type="entry name" value="LuxR_C_like"/>
    <property type="match status" value="1"/>
</dbReference>
<sequence length="218" mass="24722">MINIALADDESLFLETLSFMLDRSPEFNVLFTATNGQEMLDQLADCVFMPDVIVTDLKMPVLNGVEATKKMRASYPDLKIIALSSYDTDVFISNMLGIGAASYLVKNAKAEEVYTTIRQVHEKGFYYNDKLLRILHENSQNQNFKKSALDSKMISEREKEVLQLICKQFTTREIADELILSTRTVDRHRDSLLAKTRSRNVAGLVAFAIQNSIVDLKK</sequence>
<dbReference type="Proteomes" id="UP000248584">
    <property type="component" value="Unassembled WGS sequence"/>
</dbReference>
<feature type="modified residue" description="4-aspartylphosphate" evidence="3">
    <location>
        <position position="56"/>
    </location>
</feature>
<dbReference type="InterPro" id="IPR039420">
    <property type="entry name" value="WalR-like"/>
</dbReference>
<keyword evidence="1 3" id="KW-0597">Phosphoprotein</keyword>
<dbReference type="SUPFAM" id="SSF52172">
    <property type="entry name" value="CheY-like"/>
    <property type="match status" value="1"/>
</dbReference>
<name>A0ABX5PX79_9FLAO</name>
<dbReference type="SUPFAM" id="SSF46894">
    <property type="entry name" value="C-terminal effector domain of the bipartite response regulators"/>
    <property type="match status" value="1"/>
</dbReference>
<protein>
    <submittedName>
        <fullName evidence="6">LuxR family two component transcriptional regulator</fullName>
    </submittedName>
</protein>
<dbReference type="InterPro" id="IPR016032">
    <property type="entry name" value="Sig_transdc_resp-reg_C-effctor"/>
</dbReference>
<dbReference type="Gene3D" id="3.40.50.2300">
    <property type="match status" value="1"/>
</dbReference>
<proteinExistence type="predicted"/>
<dbReference type="InterPro" id="IPR058245">
    <property type="entry name" value="NreC/VraR/RcsB-like_REC"/>
</dbReference>
<dbReference type="InterPro" id="IPR011006">
    <property type="entry name" value="CheY-like_superfamily"/>
</dbReference>
<keyword evidence="7" id="KW-1185">Reference proteome</keyword>
<accession>A0ABX5PX79</accession>
<dbReference type="SMART" id="SM00421">
    <property type="entry name" value="HTH_LUXR"/>
    <property type="match status" value="1"/>
</dbReference>
<comment type="caution">
    <text evidence="6">The sequence shown here is derived from an EMBL/GenBank/DDBJ whole genome shotgun (WGS) entry which is preliminary data.</text>
</comment>
<dbReference type="PROSITE" id="PS50110">
    <property type="entry name" value="RESPONSE_REGULATORY"/>
    <property type="match status" value="1"/>
</dbReference>
<dbReference type="InterPro" id="IPR001789">
    <property type="entry name" value="Sig_transdc_resp-reg_receiver"/>
</dbReference>
<organism evidence="6 7">
    <name type="scientific">Nonlabens dokdonensis</name>
    <dbReference type="NCBI Taxonomy" id="328515"/>
    <lineage>
        <taxon>Bacteria</taxon>
        <taxon>Pseudomonadati</taxon>
        <taxon>Bacteroidota</taxon>
        <taxon>Flavobacteriia</taxon>
        <taxon>Flavobacteriales</taxon>
        <taxon>Flavobacteriaceae</taxon>
        <taxon>Nonlabens</taxon>
    </lineage>
</organism>
<dbReference type="PANTHER" id="PTHR43214:SF43">
    <property type="entry name" value="TWO-COMPONENT RESPONSE REGULATOR"/>
    <property type="match status" value="1"/>
</dbReference>
<gene>
    <name evidence="6" type="ORF">LX97_02132</name>
</gene>
<evidence type="ECO:0000313" key="6">
    <source>
        <dbReference type="EMBL" id="PZX39775.1"/>
    </source>
</evidence>
<feature type="domain" description="Response regulatory" evidence="5">
    <location>
        <begin position="3"/>
        <end position="121"/>
    </location>
</feature>
<dbReference type="Pfam" id="PF00072">
    <property type="entry name" value="Response_reg"/>
    <property type="match status" value="1"/>
</dbReference>
<dbReference type="RefSeq" id="WP_015363184.1">
    <property type="nucleotide sequence ID" value="NZ_QKZR01000003.1"/>
</dbReference>
<dbReference type="EMBL" id="QKZR01000003">
    <property type="protein sequence ID" value="PZX39775.1"/>
    <property type="molecule type" value="Genomic_DNA"/>
</dbReference>
<feature type="domain" description="HTH luxR-type" evidence="4">
    <location>
        <begin position="147"/>
        <end position="212"/>
    </location>
</feature>